<accession>A0A9D4CW72</accession>
<protein>
    <submittedName>
        <fullName evidence="1">Uncharacterized protein</fullName>
    </submittedName>
</protein>
<name>A0A9D4CW72_DREPO</name>
<evidence type="ECO:0000313" key="2">
    <source>
        <dbReference type="Proteomes" id="UP000828390"/>
    </source>
</evidence>
<dbReference type="EMBL" id="JAIWYP010000011">
    <property type="protein sequence ID" value="KAH3734608.1"/>
    <property type="molecule type" value="Genomic_DNA"/>
</dbReference>
<keyword evidence="2" id="KW-1185">Reference proteome</keyword>
<proteinExistence type="predicted"/>
<dbReference type="AlphaFoldDB" id="A0A9D4CW72"/>
<organism evidence="1 2">
    <name type="scientific">Dreissena polymorpha</name>
    <name type="common">Zebra mussel</name>
    <name type="synonym">Mytilus polymorpha</name>
    <dbReference type="NCBI Taxonomy" id="45954"/>
    <lineage>
        <taxon>Eukaryota</taxon>
        <taxon>Metazoa</taxon>
        <taxon>Spiralia</taxon>
        <taxon>Lophotrochozoa</taxon>
        <taxon>Mollusca</taxon>
        <taxon>Bivalvia</taxon>
        <taxon>Autobranchia</taxon>
        <taxon>Heteroconchia</taxon>
        <taxon>Euheterodonta</taxon>
        <taxon>Imparidentia</taxon>
        <taxon>Neoheterodontei</taxon>
        <taxon>Myida</taxon>
        <taxon>Dreissenoidea</taxon>
        <taxon>Dreissenidae</taxon>
        <taxon>Dreissena</taxon>
    </lineage>
</organism>
<reference evidence="1" key="1">
    <citation type="journal article" date="2019" name="bioRxiv">
        <title>The Genome of the Zebra Mussel, Dreissena polymorpha: A Resource for Invasive Species Research.</title>
        <authorList>
            <person name="McCartney M.A."/>
            <person name="Auch B."/>
            <person name="Kono T."/>
            <person name="Mallez S."/>
            <person name="Zhang Y."/>
            <person name="Obille A."/>
            <person name="Becker A."/>
            <person name="Abrahante J.E."/>
            <person name="Garbe J."/>
            <person name="Badalamenti J.P."/>
            <person name="Herman A."/>
            <person name="Mangelson H."/>
            <person name="Liachko I."/>
            <person name="Sullivan S."/>
            <person name="Sone E.D."/>
            <person name="Koren S."/>
            <person name="Silverstein K.A.T."/>
            <person name="Beckman K.B."/>
            <person name="Gohl D.M."/>
        </authorList>
    </citation>
    <scope>NUCLEOTIDE SEQUENCE</scope>
    <source>
        <strain evidence="1">Duluth1</strain>
        <tissue evidence="1">Whole animal</tissue>
    </source>
</reference>
<dbReference type="Proteomes" id="UP000828390">
    <property type="component" value="Unassembled WGS sequence"/>
</dbReference>
<reference evidence="1" key="2">
    <citation type="submission" date="2020-11" db="EMBL/GenBank/DDBJ databases">
        <authorList>
            <person name="McCartney M.A."/>
            <person name="Auch B."/>
            <person name="Kono T."/>
            <person name="Mallez S."/>
            <person name="Becker A."/>
            <person name="Gohl D.M."/>
            <person name="Silverstein K.A.T."/>
            <person name="Koren S."/>
            <person name="Bechman K.B."/>
            <person name="Herman A."/>
            <person name="Abrahante J.E."/>
            <person name="Garbe J."/>
        </authorList>
    </citation>
    <scope>NUCLEOTIDE SEQUENCE</scope>
    <source>
        <strain evidence="1">Duluth1</strain>
        <tissue evidence="1">Whole animal</tissue>
    </source>
</reference>
<sequence>MRHLTLNFEKFPGEGDTPFHTQPLRRPSVYLHPTSDQKRSLYYLIPLLRRETEYLPMQAQVVQKGTDRNRRHTYVNLGEQLDEPWDQYDQRELTTEDYLGISKRLTHSDNVSHDTLSIKGIL</sequence>
<gene>
    <name evidence="1" type="ORF">DPMN_041047</name>
</gene>
<evidence type="ECO:0000313" key="1">
    <source>
        <dbReference type="EMBL" id="KAH3734608.1"/>
    </source>
</evidence>
<comment type="caution">
    <text evidence="1">The sequence shown here is derived from an EMBL/GenBank/DDBJ whole genome shotgun (WGS) entry which is preliminary data.</text>
</comment>